<name>A0A4R7VVC5_9PSEU</name>
<gene>
    <name evidence="2" type="ORF">CLV71_104432</name>
</gene>
<organism evidence="2 3">
    <name type="scientific">Actinophytocola oryzae</name>
    <dbReference type="NCBI Taxonomy" id="502181"/>
    <lineage>
        <taxon>Bacteria</taxon>
        <taxon>Bacillati</taxon>
        <taxon>Actinomycetota</taxon>
        <taxon>Actinomycetes</taxon>
        <taxon>Pseudonocardiales</taxon>
        <taxon>Pseudonocardiaceae</taxon>
    </lineage>
</organism>
<dbReference type="SUPFAM" id="SSF54427">
    <property type="entry name" value="NTF2-like"/>
    <property type="match status" value="1"/>
</dbReference>
<keyword evidence="3" id="KW-1185">Reference proteome</keyword>
<sequence>MRSRYTAFATGDAAYLLHSWHPETRPPAVRLDPTQRWTRLEILATTGGGLLHTEGTVEFRAHYTHSTHSGVLQEQSRFTKVDGRWVYVDGDTSNSG</sequence>
<evidence type="ECO:0000259" key="1">
    <source>
        <dbReference type="Pfam" id="PF17775"/>
    </source>
</evidence>
<dbReference type="AlphaFoldDB" id="A0A4R7VVC5"/>
<dbReference type="InterPro" id="IPR032710">
    <property type="entry name" value="NTF2-like_dom_sf"/>
</dbReference>
<evidence type="ECO:0000313" key="3">
    <source>
        <dbReference type="Proteomes" id="UP000294927"/>
    </source>
</evidence>
<dbReference type="EMBL" id="SOCP01000004">
    <property type="protein sequence ID" value="TDV53963.1"/>
    <property type="molecule type" value="Genomic_DNA"/>
</dbReference>
<proteinExistence type="predicted"/>
<dbReference type="Pfam" id="PF17775">
    <property type="entry name" value="YchJ_M-like"/>
    <property type="match status" value="1"/>
</dbReference>
<dbReference type="Gene3D" id="3.10.450.50">
    <property type="match status" value="1"/>
</dbReference>
<accession>A0A4R7VVC5</accession>
<reference evidence="2 3" key="1">
    <citation type="submission" date="2019-03" db="EMBL/GenBank/DDBJ databases">
        <title>Genomic Encyclopedia of Archaeal and Bacterial Type Strains, Phase II (KMG-II): from individual species to whole genera.</title>
        <authorList>
            <person name="Goeker M."/>
        </authorList>
    </citation>
    <scope>NUCLEOTIDE SEQUENCE [LARGE SCALE GENOMIC DNA]</scope>
    <source>
        <strain evidence="2 3">DSM 45499</strain>
    </source>
</reference>
<protein>
    <submittedName>
        <fullName evidence="2">SEC-C motif-containing protein</fullName>
    </submittedName>
</protein>
<dbReference type="Proteomes" id="UP000294927">
    <property type="component" value="Unassembled WGS sequence"/>
</dbReference>
<comment type="caution">
    <text evidence="2">The sequence shown here is derived from an EMBL/GenBank/DDBJ whole genome shotgun (WGS) entry which is preliminary data.</text>
</comment>
<feature type="domain" description="YchJ-like middle NTF2-like" evidence="1">
    <location>
        <begin position="1"/>
        <end position="90"/>
    </location>
</feature>
<dbReference type="InterPro" id="IPR048469">
    <property type="entry name" value="YchJ-like_M"/>
</dbReference>
<evidence type="ECO:0000313" key="2">
    <source>
        <dbReference type="EMBL" id="TDV53963.1"/>
    </source>
</evidence>